<keyword evidence="11" id="KW-1185">Reference proteome</keyword>
<evidence type="ECO:0000256" key="6">
    <source>
        <dbReference type="ARBA" id="ARBA00023136"/>
    </source>
</evidence>
<keyword evidence="4 8" id="KW-0812">Transmembrane</keyword>
<organism evidence="10 11">
    <name type="scientific">Rhodophyticola porphyridii</name>
    <dbReference type="NCBI Taxonomy" id="1852017"/>
    <lineage>
        <taxon>Bacteria</taxon>
        <taxon>Pseudomonadati</taxon>
        <taxon>Pseudomonadota</taxon>
        <taxon>Alphaproteobacteria</taxon>
        <taxon>Rhodobacterales</taxon>
        <taxon>Roseobacteraceae</taxon>
        <taxon>Rhodophyticola</taxon>
    </lineage>
</organism>
<reference evidence="10 11" key="1">
    <citation type="submission" date="2018-10" db="EMBL/GenBank/DDBJ databases">
        <authorList>
            <person name="Jung H.S."/>
            <person name="Jeon C.O."/>
        </authorList>
    </citation>
    <scope>NUCLEOTIDE SEQUENCE [LARGE SCALE GENOMIC DNA]</scope>
    <source>
        <strain evidence="10 11">MA-7-27</strain>
    </source>
</reference>
<name>A0A3L9XY55_9RHOB</name>
<evidence type="ECO:0000256" key="1">
    <source>
        <dbReference type="ARBA" id="ARBA00004429"/>
    </source>
</evidence>
<evidence type="ECO:0000256" key="7">
    <source>
        <dbReference type="RuleBase" id="RU369079"/>
    </source>
</evidence>
<dbReference type="GO" id="GO:0022857">
    <property type="term" value="F:transmembrane transporter activity"/>
    <property type="evidence" value="ECO:0007669"/>
    <property type="project" value="UniProtKB-UniRule"/>
</dbReference>
<dbReference type="PANTHER" id="PTHR33362">
    <property type="entry name" value="SIALIC ACID TRAP TRANSPORTER PERMEASE PROTEIN SIAT-RELATED"/>
    <property type="match status" value="1"/>
</dbReference>
<dbReference type="EMBL" id="RCNT01000007">
    <property type="protein sequence ID" value="RMA41444.1"/>
    <property type="molecule type" value="Genomic_DNA"/>
</dbReference>
<feature type="transmembrane region" description="Helical" evidence="8">
    <location>
        <begin position="6"/>
        <end position="39"/>
    </location>
</feature>
<keyword evidence="5 8" id="KW-1133">Transmembrane helix</keyword>
<evidence type="ECO:0000256" key="8">
    <source>
        <dbReference type="SAM" id="Phobius"/>
    </source>
</evidence>
<dbReference type="PANTHER" id="PTHR33362:SF5">
    <property type="entry name" value="C4-DICARBOXYLATE TRAP TRANSPORTER LARGE PERMEASE PROTEIN DCTM"/>
    <property type="match status" value="1"/>
</dbReference>
<keyword evidence="2" id="KW-1003">Cell membrane</keyword>
<sequence>MSWAALLILAIGLLLVILFSGARIFVGFLLLNILGVLVLIGPRGFGMFSNSIFETATSSTLVTVALFVLMGEILFRSGTVDVLFSSIDRLIGRLRGRLYVVTIALSTVFGALSGSAVAVAAMLGRSVLPLMAARGYASRTSATTILAGASLAPIIPPSLLAIIVGSLADASIAGLLVAGIIPGLLFATLTLAWVYLRGGPMPEADITQAETPVWRAVLAMAPFLIVVFSVMGLILLGVASPSESAATGVVGAMVVAAIFGRLDWIMLREAVASAVTISVVILIIVASAKLFSQLLSFTGATRGLVTLIAELGWSPAMTFLLMMAIPFLLCMFIDQIAFMLLAIPIYQPIVAAMGFDPIWFWTIFLINLTVGSLTPPFGYTLFALKGAADGMSTAQVFRAAWPVVGIFLTGLAILWAVPDLVTAIPRALQ</sequence>
<dbReference type="OrthoDB" id="9790209at2"/>
<feature type="transmembrane region" description="Helical" evidence="8">
    <location>
        <begin position="217"/>
        <end position="239"/>
    </location>
</feature>
<feature type="transmembrane region" description="Helical" evidence="8">
    <location>
        <begin position="245"/>
        <end position="264"/>
    </location>
</feature>
<comment type="caution">
    <text evidence="10">The sequence shown here is derived from an EMBL/GenBank/DDBJ whole genome shotgun (WGS) entry which is preliminary data.</text>
</comment>
<feature type="transmembrane region" description="Helical" evidence="8">
    <location>
        <begin position="396"/>
        <end position="417"/>
    </location>
</feature>
<keyword evidence="3 7" id="KW-0997">Cell inner membrane</keyword>
<feature type="domain" description="TRAP C4-dicarboxylate transport system permease DctM subunit" evidence="9">
    <location>
        <begin position="12"/>
        <end position="419"/>
    </location>
</feature>
<evidence type="ECO:0000259" key="9">
    <source>
        <dbReference type="Pfam" id="PF06808"/>
    </source>
</evidence>
<dbReference type="GO" id="GO:0005886">
    <property type="term" value="C:plasma membrane"/>
    <property type="evidence" value="ECO:0007669"/>
    <property type="project" value="UniProtKB-SubCell"/>
</dbReference>
<proteinExistence type="predicted"/>
<feature type="transmembrane region" description="Helical" evidence="8">
    <location>
        <begin position="98"/>
        <end position="123"/>
    </location>
</feature>
<feature type="transmembrane region" description="Helical" evidence="8">
    <location>
        <begin position="170"/>
        <end position="196"/>
    </location>
</feature>
<dbReference type="InterPro" id="IPR010656">
    <property type="entry name" value="DctM"/>
</dbReference>
<feature type="transmembrane region" description="Helical" evidence="8">
    <location>
        <begin position="144"/>
        <end position="164"/>
    </location>
</feature>
<comment type="function">
    <text evidence="7">Part of the tripartite ATP-independent periplasmic (TRAP) transport system.</text>
</comment>
<accession>A0A3L9XY55</accession>
<evidence type="ECO:0000256" key="3">
    <source>
        <dbReference type="ARBA" id="ARBA00022519"/>
    </source>
</evidence>
<feature type="transmembrane region" description="Helical" evidence="8">
    <location>
        <begin position="358"/>
        <end position="384"/>
    </location>
</feature>
<feature type="transmembrane region" description="Helical" evidence="8">
    <location>
        <begin position="60"/>
        <end position="78"/>
    </location>
</feature>
<keyword evidence="7" id="KW-0813">Transport</keyword>
<evidence type="ECO:0000256" key="5">
    <source>
        <dbReference type="ARBA" id="ARBA00022989"/>
    </source>
</evidence>
<evidence type="ECO:0000256" key="4">
    <source>
        <dbReference type="ARBA" id="ARBA00022692"/>
    </source>
</evidence>
<evidence type="ECO:0000313" key="10">
    <source>
        <dbReference type="EMBL" id="RMA41444.1"/>
    </source>
</evidence>
<feature type="transmembrane region" description="Helical" evidence="8">
    <location>
        <begin position="320"/>
        <end position="346"/>
    </location>
</feature>
<protein>
    <submittedName>
        <fullName evidence="10">TRAP transporter large permease</fullName>
    </submittedName>
</protein>
<comment type="subcellular location">
    <subcellularLocation>
        <location evidence="1 7">Cell inner membrane</location>
        <topology evidence="1 7">Multi-pass membrane protein</topology>
    </subcellularLocation>
</comment>
<evidence type="ECO:0000313" key="11">
    <source>
        <dbReference type="Proteomes" id="UP000281343"/>
    </source>
</evidence>
<dbReference type="InterPro" id="IPR004681">
    <property type="entry name" value="TRAP_DctM"/>
</dbReference>
<dbReference type="Proteomes" id="UP000281343">
    <property type="component" value="Unassembled WGS sequence"/>
</dbReference>
<evidence type="ECO:0000256" key="2">
    <source>
        <dbReference type="ARBA" id="ARBA00022475"/>
    </source>
</evidence>
<feature type="transmembrane region" description="Helical" evidence="8">
    <location>
        <begin position="271"/>
        <end position="288"/>
    </location>
</feature>
<gene>
    <name evidence="10" type="ORF">D9R08_14090</name>
</gene>
<keyword evidence="6 8" id="KW-0472">Membrane</keyword>
<dbReference type="AlphaFoldDB" id="A0A3L9XY55"/>
<dbReference type="RefSeq" id="WP_121898703.1">
    <property type="nucleotide sequence ID" value="NZ_RCNT01000007.1"/>
</dbReference>
<dbReference type="PIRSF" id="PIRSF006066">
    <property type="entry name" value="HI0050"/>
    <property type="match status" value="1"/>
</dbReference>
<dbReference type="Pfam" id="PF06808">
    <property type="entry name" value="DctM"/>
    <property type="match status" value="1"/>
</dbReference>